<accession>A0ABY2NT63</accession>
<protein>
    <submittedName>
        <fullName evidence="1">Uncharacterized protein</fullName>
    </submittedName>
</protein>
<proteinExistence type="predicted"/>
<dbReference type="EMBL" id="RQHF01000007">
    <property type="protein sequence ID" value="TGM61260.1"/>
    <property type="molecule type" value="Genomic_DNA"/>
</dbReference>
<gene>
    <name evidence="1" type="ORF">EHQ95_00375</name>
</gene>
<name>A0ABY2NT63_9LEPT</name>
<dbReference type="Proteomes" id="UP000298112">
    <property type="component" value="Unassembled WGS sequence"/>
</dbReference>
<comment type="caution">
    <text evidence="1">The sequence shown here is derived from an EMBL/GenBank/DDBJ whole genome shotgun (WGS) entry which is preliminary data.</text>
</comment>
<keyword evidence="2" id="KW-1185">Reference proteome</keyword>
<organism evidence="1 2">
    <name type="scientific">Leptospira vanthielii</name>
    <dbReference type="NCBI Taxonomy" id="293085"/>
    <lineage>
        <taxon>Bacteria</taxon>
        <taxon>Pseudomonadati</taxon>
        <taxon>Spirochaetota</taxon>
        <taxon>Spirochaetia</taxon>
        <taxon>Leptospirales</taxon>
        <taxon>Leptospiraceae</taxon>
        <taxon>Leptospira</taxon>
    </lineage>
</organism>
<evidence type="ECO:0000313" key="1">
    <source>
        <dbReference type="EMBL" id="TGM61260.1"/>
    </source>
</evidence>
<evidence type="ECO:0000313" key="2">
    <source>
        <dbReference type="Proteomes" id="UP000298112"/>
    </source>
</evidence>
<sequence>MDVEKYRNFIDNYDNEEVLGKYFENKMSVINEYKSKSKEGTNQKSNRIRRFEILKELIK</sequence>
<reference evidence="2" key="1">
    <citation type="journal article" date="2019" name="PLoS Negl. Trop. Dis.">
        <title>Revisiting the worldwide diversity of Leptospira species in the environment.</title>
        <authorList>
            <person name="Vincent A.T."/>
            <person name="Schiettekatte O."/>
            <person name="Bourhy P."/>
            <person name="Veyrier F.J."/>
            <person name="Picardeau M."/>
        </authorList>
    </citation>
    <scope>NUCLEOTIDE SEQUENCE [LARGE SCALE GENOMIC DNA]</scope>
    <source>
        <strain evidence="2">201601955</strain>
    </source>
</reference>